<evidence type="ECO:0000313" key="11">
    <source>
        <dbReference type="Proteomes" id="UP001603978"/>
    </source>
</evidence>
<evidence type="ECO:0000313" key="10">
    <source>
        <dbReference type="EMBL" id="MFG1708853.1"/>
    </source>
</evidence>
<dbReference type="SUPFAM" id="SSF51735">
    <property type="entry name" value="NAD(P)-binding Rossmann-fold domains"/>
    <property type="match status" value="1"/>
</dbReference>
<reference evidence="10 11" key="1">
    <citation type="submission" date="2024-10" db="EMBL/GenBank/DDBJ databases">
        <authorList>
            <person name="Topkara A.R."/>
            <person name="Saygin H."/>
        </authorList>
    </citation>
    <scope>NUCLEOTIDE SEQUENCE [LARGE SCALE GENOMIC DNA]</scope>
    <source>
        <strain evidence="10 11">M3C6</strain>
    </source>
</reference>
<dbReference type="RefSeq" id="WP_393173082.1">
    <property type="nucleotide sequence ID" value="NZ_JBICRM010000031.1"/>
</dbReference>
<dbReference type="InterPro" id="IPR036291">
    <property type="entry name" value="NAD(P)-bd_dom_sf"/>
</dbReference>
<comment type="caution">
    <text evidence="10">The sequence shown here is derived from an EMBL/GenBank/DDBJ whole genome shotgun (WGS) entry which is preliminary data.</text>
</comment>
<dbReference type="PROSITE" id="PS00059">
    <property type="entry name" value="ADH_ZINC"/>
    <property type="match status" value="1"/>
</dbReference>
<evidence type="ECO:0000256" key="6">
    <source>
        <dbReference type="RuleBase" id="RU361277"/>
    </source>
</evidence>
<evidence type="ECO:0000259" key="9">
    <source>
        <dbReference type="Pfam" id="PF08240"/>
    </source>
</evidence>
<feature type="domain" description="Alcohol dehydrogenase-like C-terminal" evidence="8">
    <location>
        <begin position="183"/>
        <end position="299"/>
    </location>
</feature>
<comment type="cofactor">
    <cofactor evidence="1 6">
        <name>Zn(2+)</name>
        <dbReference type="ChEBI" id="CHEBI:29105"/>
    </cofactor>
</comment>
<dbReference type="InterPro" id="IPR011032">
    <property type="entry name" value="GroES-like_sf"/>
</dbReference>
<keyword evidence="4 6" id="KW-0862">Zinc</keyword>
<proteinExistence type="inferred from homology"/>
<protein>
    <submittedName>
        <fullName evidence="10">Alcohol dehydrogenase catalytic domain-containing protein</fullName>
    </submittedName>
</protein>
<dbReference type="InterPro" id="IPR013154">
    <property type="entry name" value="ADH-like_N"/>
</dbReference>
<sequence length="347" mass="34892">MRAVRWHGAGDVRIEDVPPPPAPGPGEVRVRVAWCGLCGSDVHEYRYGPVRTPIEPHPVTGRSAPLIIGHEISGWVESAGTGVTAPEPGALVALNALLPCGRCEPCLRGDVQLCLTLGHLGQSADGGLAELVTVPASMAVTAPPGMAPDLVALAEPFAVAIRAIRHAGALSEQACVVLGAGSIGLAAAIILDAGGNRVTVLDVVEERLRHAARLGLRARQVADALGGGLRAPVVLECSGAASAGGTAVRLAAAGGVIVIVGLPGEPSTLDLADVALREITIAGSMSHLADADMAPAIAVLAAHAERALGIVTSRVPLAETVTGGLGVLAGPGRHRQAKILVRVADGG</sequence>
<dbReference type="PANTHER" id="PTHR43161">
    <property type="entry name" value="SORBITOL DEHYDROGENASE"/>
    <property type="match status" value="1"/>
</dbReference>
<organism evidence="10 11">
    <name type="scientific">Nonomuraea marmarensis</name>
    <dbReference type="NCBI Taxonomy" id="3351344"/>
    <lineage>
        <taxon>Bacteria</taxon>
        <taxon>Bacillati</taxon>
        <taxon>Actinomycetota</taxon>
        <taxon>Actinomycetes</taxon>
        <taxon>Streptosporangiales</taxon>
        <taxon>Streptosporangiaceae</taxon>
        <taxon>Nonomuraea</taxon>
    </lineage>
</organism>
<evidence type="ECO:0000256" key="4">
    <source>
        <dbReference type="ARBA" id="ARBA00022833"/>
    </source>
</evidence>
<gene>
    <name evidence="10" type="ORF">ACFLIM_37215</name>
</gene>
<dbReference type="Gene3D" id="3.40.50.720">
    <property type="entry name" value="NAD(P)-binding Rossmann-like Domain"/>
    <property type="match status" value="1"/>
</dbReference>
<dbReference type="Proteomes" id="UP001603978">
    <property type="component" value="Unassembled WGS sequence"/>
</dbReference>
<name>A0ABW7AP87_9ACTN</name>
<accession>A0ABW7AP87</accession>
<evidence type="ECO:0000256" key="3">
    <source>
        <dbReference type="ARBA" id="ARBA00022723"/>
    </source>
</evidence>
<keyword evidence="11" id="KW-1185">Reference proteome</keyword>
<dbReference type="Pfam" id="PF08240">
    <property type="entry name" value="ADH_N"/>
    <property type="match status" value="1"/>
</dbReference>
<feature type="region of interest" description="Disordered" evidence="7">
    <location>
        <begin position="1"/>
        <end position="23"/>
    </location>
</feature>
<dbReference type="InterPro" id="IPR013149">
    <property type="entry name" value="ADH-like_C"/>
</dbReference>
<evidence type="ECO:0000259" key="8">
    <source>
        <dbReference type="Pfam" id="PF00107"/>
    </source>
</evidence>
<evidence type="ECO:0000256" key="5">
    <source>
        <dbReference type="ARBA" id="ARBA00023002"/>
    </source>
</evidence>
<evidence type="ECO:0000256" key="7">
    <source>
        <dbReference type="SAM" id="MobiDB-lite"/>
    </source>
</evidence>
<evidence type="ECO:0000256" key="1">
    <source>
        <dbReference type="ARBA" id="ARBA00001947"/>
    </source>
</evidence>
<evidence type="ECO:0000256" key="2">
    <source>
        <dbReference type="ARBA" id="ARBA00008072"/>
    </source>
</evidence>
<comment type="similarity">
    <text evidence="2 6">Belongs to the zinc-containing alcohol dehydrogenase family.</text>
</comment>
<dbReference type="SUPFAM" id="SSF50129">
    <property type="entry name" value="GroES-like"/>
    <property type="match status" value="1"/>
</dbReference>
<feature type="domain" description="Alcohol dehydrogenase-like N-terminal" evidence="9">
    <location>
        <begin position="24"/>
        <end position="143"/>
    </location>
</feature>
<dbReference type="EMBL" id="JBICRM010000031">
    <property type="protein sequence ID" value="MFG1708853.1"/>
    <property type="molecule type" value="Genomic_DNA"/>
</dbReference>
<dbReference type="Pfam" id="PF00107">
    <property type="entry name" value="ADH_zinc_N"/>
    <property type="match status" value="1"/>
</dbReference>
<keyword evidence="3 6" id="KW-0479">Metal-binding</keyword>
<dbReference type="PANTHER" id="PTHR43161:SF23">
    <property type="entry name" value="(R,R)-BUTANEDIOL DEHYDROGENASE-RELATED"/>
    <property type="match status" value="1"/>
</dbReference>
<dbReference type="Gene3D" id="3.90.180.10">
    <property type="entry name" value="Medium-chain alcohol dehydrogenases, catalytic domain"/>
    <property type="match status" value="1"/>
</dbReference>
<keyword evidence="5" id="KW-0560">Oxidoreductase</keyword>
<dbReference type="InterPro" id="IPR002328">
    <property type="entry name" value="ADH_Zn_CS"/>
</dbReference>